<dbReference type="GO" id="GO:0008270">
    <property type="term" value="F:zinc ion binding"/>
    <property type="evidence" value="ECO:0007669"/>
    <property type="project" value="UniProtKB-KW"/>
</dbReference>
<feature type="region of interest" description="Disordered" evidence="2">
    <location>
        <begin position="681"/>
        <end position="738"/>
    </location>
</feature>
<dbReference type="SUPFAM" id="SSF50630">
    <property type="entry name" value="Acid proteases"/>
    <property type="match status" value="1"/>
</dbReference>
<dbReference type="InterPro" id="IPR001878">
    <property type="entry name" value="Znf_CCHC"/>
</dbReference>
<proteinExistence type="predicted"/>
<feature type="compositionally biased region" description="Low complexity" evidence="2">
    <location>
        <begin position="703"/>
        <end position="712"/>
    </location>
</feature>
<dbReference type="SMART" id="SM00343">
    <property type="entry name" value="ZnF_C2HC"/>
    <property type="match status" value="1"/>
</dbReference>
<evidence type="ECO:0000313" key="4">
    <source>
        <dbReference type="EMBL" id="CAC5387406.1"/>
    </source>
</evidence>
<dbReference type="Gene3D" id="2.40.70.10">
    <property type="entry name" value="Acid Proteases"/>
    <property type="match status" value="1"/>
</dbReference>
<feature type="compositionally biased region" description="Basic and acidic residues" evidence="2">
    <location>
        <begin position="931"/>
        <end position="943"/>
    </location>
</feature>
<feature type="compositionally biased region" description="Basic and acidic residues" evidence="2">
    <location>
        <begin position="453"/>
        <end position="462"/>
    </location>
</feature>
<feature type="domain" description="CCHC-type" evidence="3">
    <location>
        <begin position="810"/>
        <end position="824"/>
    </location>
</feature>
<evidence type="ECO:0000259" key="3">
    <source>
        <dbReference type="PROSITE" id="PS50158"/>
    </source>
</evidence>
<keyword evidence="5" id="KW-1185">Reference proteome</keyword>
<feature type="compositionally biased region" description="Low complexity" evidence="2">
    <location>
        <begin position="791"/>
        <end position="807"/>
    </location>
</feature>
<accession>A0A6J8BVB6</accession>
<keyword evidence="1" id="KW-0863">Zinc-finger</keyword>
<feature type="compositionally biased region" description="Polar residues" evidence="2">
    <location>
        <begin position="681"/>
        <end position="695"/>
    </location>
</feature>
<keyword evidence="1" id="KW-0479">Metal-binding</keyword>
<evidence type="ECO:0000256" key="1">
    <source>
        <dbReference type="PROSITE-ProRule" id="PRU00047"/>
    </source>
</evidence>
<dbReference type="EMBL" id="CACVKT020004000">
    <property type="protein sequence ID" value="CAC5387406.1"/>
    <property type="molecule type" value="Genomic_DNA"/>
</dbReference>
<feature type="compositionally biased region" description="Polar residues" evidence="2">
    <location>
        <begin position="721"/>
        <end position="737"/>
    </location>
</feature>
<gene>
    <name evidence="4" type="ORF">MCOR_22743</name>
</gene>
<protein>
    <recommendedName>
        <fullName evidence="3">CCHC-type domain-containing protein</fullName>
    </recommendedName>
</protein>
<organism evidence="4 5">
    <name type="scientific">Mytilus coruscus</name>
    <name type="common">Sea mussel</name>
    <dbReference type="NCBI Taxonomy" id="42192"/>
    <lineage>
        <taxon>Eukaryota</taxon>
        <taxon>Metazoa</taxon>
        <taxon>Spiralia</taxon>
        <taxon>Lophotrochozoa</taxon>
        <taxon>Mollusca</taxon>
        <taxon>Bivalvia</taxon>
        <taxon>Autobranchia</taxon>
        <taxon>Pteriomorphia</taxon>
        <taxon>Mytilida</taxon>
        <taxon>Mytiloidea</taxon>
        <taxon>Mytilidae</taxon>
        <taxon>Mytilinae</taxon>
        <taxon>Mytilus</taxon>
    </lineage>
</organism>
<feature type="region of interest" description="Disordered" evidence="2">
    <location>
        <begin position="413"/>
        <end position="468"/>
    </location>
</feature>
<reference evidence="4 5" key="1">
    <citation type="submission" date="2020-06" db="EMBL/GenBank/DDBJ databases">
        <authorList>
            <person name="Li R."/>
            <person name="Bekaert M."/>
        </authorList>
    </citation>
    <scope>NUCLEOTIDE SEQUENCE [LARGE SCALE GENOMIC DNA]</scope>
    <source>
        <strain evidence="5">wild</strain>
    </source>
</reference>
<feature type="region of interest" description="Disordered" evidence="2">
    <location>
        <begin position="825"/>
        <end position="858"/>
    </location>
</feature>
<dbReference type="SUPFAM" id="SSF101898">
    <property type="entry name" value="NHL repeat"/>
    <property type="match status" value="1"/>
</dbReference>
<feature type="region of interest" description="Disordered" evidence="2">
    <location>
        <begin position="897"/>
        <end position="1013"/>
    </location>
</feature>
<dbReference type="Gene3D" id="4.10.60.10">
    <property type="entry name" value="Zinc finger, CCHC-type"/>
    <property type="match status" value="1"/>
</dbReference>
<dbReference type="Proteomes" id="UP000507470">
    <property type="component" value="Unassembled WGS sequence"/>
</dbReference>
<feature type="compositionally biased region" description="Basic and acidic residues" evidence="2">
    <location>
        <begin position="981"/>
        <end position="1007"/>
    </location>
</feature>
<feature type="compositionally biased region" description="Basic residues" evidence="2">
    <location>
        <begin position="429"/>
        <end position="439"/>
    </location>
</feature>
<evidence type="ECO:0000256" key="2">
    <source>
        <dbReference type="SAM" id="MobiDB-lite"/>
    </source>
</evidence>
<evidence type="ECO:0000313" key="5">
    <source>
        <dbReference type="Proteomes" id="UP000507470"/>
    </source>
</evidence>
<dbReference type="SUPFAM" id="SSF57756">
    <property type="entry name" value="Retrovirus zinc finger-like domains"/>
    <property type="match status" value="1"/>
</dbReference>
<feature type="compositionally biased region" description="Low complexity" evidence="2">
    <location>
        <begin position="959"/>
        <end position="980"/>
    </location>
</feature>
<name>A0A6J8BVB6_MYTCO</name>
<dbReference type="AlphaFoldDB" id="A0A6J8BVB6"/>
<dbReference type="GO" id="GO:0003676">
    <property type="term" value="F:nucleic acid binding"/>
    <property type="evidence" value="ECO:0007669"/>
    <property type="project" value="InterPro"/>
</dbReference>
<keyword evidence="1" id="KW-0862">Zinc</keyword>
<feature type="compositionally biased region" description="Low complexity" evidence="2">
    <location>
        <begin position="906"/>
        <end position="930"/>
    </location>
</feature>
<sequence length="1136" mass="127206">MVQIKQNMEDVLHNSDIVEMCETAHVVRLTITENLTNEHISLTASLPEYVAPEITSDLAGKLEYAHPCQQAFLYSRVDGENAGSINSSKIKISFEIIDSIQTSLCSITSIVYDSKDEKSSFYVVSSSENIIMKYYGDGKSRKIKDLSGKRILSLAVVSAGRILAIAEGDCNIYSLKVVDTLKISKSWKVKMFFTFSDSQIATAVNTSKVYGNIYIATTQKTDGNRINRISVLTDKKPHEILLVAEIHLETSFFPVKAIACSRGNVTVVMKRDREDDAKGCICAVKSDPNSELQWYYGGQTGTENQERIFSPTDVTETIRGNLIACDPLNNSLHILNHKGELISFIDTVNTFGIVRPLSLDAFGRRIFVGTSSRGHSSQYESETEDSEVNTLYTTDDETCHSGSDQVYEATHDLSNIETEEEEETIVLRPRSKLSKRPSPRKPGSPRSSSRYRRQNDLEKKSEPQNQGDTGVYDIIKVAIQDMTGQVVSAIQNAFTGITKQYRHTNASSEQQKHVKSIPNANNSHDSNSFSKVRKIKQSFTPNLDITSASECDETDDEVFSDACSDIDTNSIDTDIITQSKRSKSKIGFSNAKLPSFTGKEKWEVWINRRTQKPNEDTADYAAELKRIYDKAYSNRHAKIRQEDLLQRFLMGLLDNEARIHIELTKDPKTIEEAVQEVITYRETTSETQEGNSGKNTKVRQLKKQNNQSSQKSDQTVEKKQNTNFNKQGSTNTENDVISVTKDELQKMFDQMYENKKRNDETQTSVTGHNHHDERQFDRQPFNVNAPSYVPNGNYRKNNSDRNNNPENIPKCYYCGQPGHYARKCYSNPNRQTDYRNNKATPPRQMNKPYTPPNSNSSMLQERVNTADQELALKFNENGHKLDNIGVHEPTSSITLFSNSHSKEENISNSRNISNSNSKEENTSNSGNISNSKEENISNSKEENNSNSRNISNSKEENTSNSGNISNSKEENISNSGSNSNSKEENISNSNSKEENISNRENIVKRGDNSNTSSVTLEDKNLVCSTPILGSEQSIASNVIARQVLRSDGVYVEGHIQGSEVNFTVDTGAVRTVLSVHAFNKIPLVNRPILEKSNTLACAHGKPLKELGKAIFEIKLGNLCFSTEMIVANIEDEALLD</sequence>
<feature type="region of interest" description="Disordered" evidence="2">
    <location>
        <begin position="755"/>
        <end position="808"/>
    </location>
</feature>
<dbReference type="Pfam" id="PF00098">
    <property type="entry name" value="zf-CCHC"/>
    <property type="match status" value="1"/>
</dbReference>
<dbReference type="PROSITE" id="PS50158">
    <property type="entry name" value="ZF_CCHC"/>
    <property type="match status" value="1"/>
</dbReference>
<dbReference type="OrthoDB" id="6060608at2759"/>
<dbReference type="InterPro" id="IPR036875">
    <property type="entry name" value="Znf_CCHC_sf"/>
</dbReference>
<dbReference type="InterPro" id="IPR021109">
    <property type="entry name" value="Peptidase_aspartic_dom_sf"/>
</dbReference>